<reference evidence="1" key="1">
    <citation type="submission" date="2019-10" db="EMBL/GenBank/DDBJ databases">
        <authorList>
            <consortium name="DOE Joint Genome Institute"/>
            <person name="Kuo A."/>
            <person name="Miyauchi S."/>
            <person name="Kiss E."/>
            <person name="Drula E."/>
            <person name="Kohler A."/>
            <person name="Sanchez-Garcia M."/>
            <person name="Andreopoulos B."/>
            <person name="Barry K.W."/>
            <person name="Bonito G."/>
            <person name="Buee M."/>
            <person name="Carver A."/>
            <person name="Chen C."/>
            <person name="Cichocki N."/>
            <person name="Clum A."/>
            <person name="Culley D."/>
            <person name="Crous P.W."/>
            <person name="Fauchery L."/>
            <person name="Girlanda M."/>
            <person name="Hayes R."/>
            <person name="Keri Z."/>
            <person name="LaButti K."/>
            <person name="Lipzen A."/>
            <person name="Lombard V."/>
            <person name="Magnuson J."/>
            <person name="Maillard F."/>
            <person name="Morin E."/>
            <person name="Murat C."/>
            <person name="Nolan M."/>
            <person name="Ohm R."/>
            <person name="Pangilinan J."/>
            <person name="Pereira M."/>
            <person name="Perotto S."/>
            <person name="Peter M."/>
            <person name="Riley R."/>
            <person name="Sitrit Y."/>
            <person name="Stielow B."/>
            <person name="Szollosi G."/>
            <person name="Zifcakova L."/>
            <person name="Stursova M."/>
            <person name="Spatafora J.W."/>
            <person name="Tedersoo L."/>
            <person name="Vaario L.-M."/>
            <person name="Yamada A."/>
            <person name="Yan M."/>
            <person name="Wang P."/>
            <person name="Xu J."/>
            <person name="Bruns T."/>
            <person name="Baldrian P."/>
            <person name="Vilgalys R."/>
            <person name="Henrissat B."/>
            <person name="Grigoriev I.V."/>
            <person name="Hibbett D."/>
            <person name="Nagy L.G."/>
            <person name="Martin F.M."/>
        </authorList>
    </citation>
    <scope>NUCLEOTIDE SEQUENCE</scope>
    <source>
        <strain evidence="1">BED1</strain>
    </source>
</reference>
<evidence type="ECO:0000313" key="1">
    <source>
        <dbReference type="EMBL" id="KAF8441055.1"/>
    </source>
</evidence>
<reference evidence="1" key="2">
    <citation type="journal article" date="2020" name="Nat. Commun.">
        <title>Large-scale genome sequencing of mycorrhizal fungi provides insights into the early evolution of symbiotic traits.</title>
        <authorList>
            <person name="Miyauchi S."/>
            <person name="Kiss E."/>
            <person name="Kuo A."/>
            <person name="Drula E."/>
            <person name="Kohler A."/>
            <person name="Sanchez-Garcia M."/>
            <person name="Morin E."/>
            <person name="Andreopoulos B."/>
            <person name="Barry K.W."/>
            <person name="Bonito G."/>
            <person name="Buee M."/>
            <person name="Carver A."/>
            <person name="Chen C."/>
            <person name="Cichocki N."/>
            <person name="Clum A."/>
            <person name="Culley D."/>
            <person name="Crous P.W."/>
            <person name="Fauchery L."/>
            <person name="Girlanda M."/>
            <person name="Hayes R.D."/>
            <person name="Keri Z."/>
            <person name="LaButti K."/>
            <person name="Lipzen A."/>
            <person name="Lombard V."/>
            <person name="Magnuson J."/>
            <person name="Maillard F."/>
            <person name="Murat C."/>
            <person name="Nolan M."/>
            <person name="Ohm R.A."/>
            <person name="Pangilinan J."/>
            <person name="Pereira M.F."/>
            <person name="Perotto S."/>
            <person name="Peter M."/>
            <person name="Pfister S."/>
            <person name="Riley R."/>
            <person name="Sitrit Y."/>
            <person name="Stielow J.B."/>
            <person name="Szollosi G."/>
            <person name="Zifcakova L."/>
            <person name="Stursova M."/>
            <person name="Spatafora J.W."/>
            <person name="Tedersoo L."/>
            <person name="Vaario L.M."/>
            <person name="Yamada A."/>
            <person name="Yan M."/>
            <person name="Wang P."/>
            <person name="Xu J."/>
            <person name="Bruns T."/>
            <person name="Baldrian P."/>
            <person name="Vilgalys R."/>
            <person name="Dunand C."/>
            <person name="Henrissat B."/>
            <person name="Grigoriev I.V."/>
            <person name="Hibbett D."/>
            <person name="Nagy L.G."/>
            <person name="Martin F.M."/>
        </authorList>
    </citation>
    <scope>NUCLEOTIDE SEQUENCE</scope>
    <source>
        <strain evidence="1">BED1</strain>
    </source>
</reference>
<proteinExistence type="predicted"/>
<dbReference type="Proteomes" id="UP001194468">
    <property type="component" value="Unassembled WGS sequence"/>
</dbReference>
<accession>A0AAD4BVX5</accession>
<gene>
    <name evidence="1" type="ORF">L210DRAFT_2127527</name>
</gene>
<evidence type="ECO:0000313" key="2">
    <source>
        <dbReference type="Proteomes" id="UP001194468"/>
    </source>
</evidence>
<keyword evidence="2" id="KW-1185">Reference proteome</keyword>
<protein>
    <submittedName>
        <fullName evidence="1">Uncharacterized protein</fullName>
    </submittedName>
</protein>
<organism evidence="1 2">
    <name type="scientific">Boletus edulis BED1</name>
    <dbReference type="NCBI Taxonomy" id="1328754"/>
    <lineage>
        <taxon>Eukaryota</taxon>
        <taxon>Fungi</taxon>
        <taxon>Dikarya</taxon>
        <taxon>Basidiomycota</taxon>
        <taxon>Agaricomycotina</taxon>
        <taxon>Agaricomycetes</taxon>
        <taxon>Agaricomycetidae</taxon>
        <taxon>Boletales</taxon>
        <taxon>Boletineae</taxon>
        <taxon>Boletaceae</taxon>
        <taxon>Boletoideae</taxon>
        <taxon>Boletus</taxon>
    </lineage>
</organism>
<sequence>MLVREISRPENLRNLLDTVDRINGDPRGHTQLFTWMDPRTIARVTRKVSDEMDDIKDILRVKITDITPDLLANWDITSTIGKVILERAPVLTQVLRSAAQTERGSRVNTTKDHTTPCQVLMTQLPKLDPTAVSILLLPLLFFYGRMALRDRPSKPSRDVAFVFYSHRRTVRAAKLAGVPVCR</sequence>
<comment type="caution">
    <text evidence="1">The sequence shown here is derived from an EMBL/GenBank/DDBJ whole genome shotgun (WGS) entry which is preliminary data.</text>
</comment>
<dbReference type="AlphaFoldDB" id="A0AAD4BVX5"/>
<dbReference type="EMBL" id="WHUW01000011">
    <property type="protein sequence ID" value="KAF8441055.1"/>
    <property type="molecule type" value="Genomic_DNA"/>
</dbReference>
<name>A0AAD4BVX5_BOLED</name>